<reference evidence="2 3" key="1">
    <citation type="journal article" date="2020" name="ISME J.">
        <title>Comparative genomics reveals insights into cyanobacterial evolution and habitat adaptation.</title>
        <authorList>
            <person name="Chen M.Y."/>
            <person name="Teng W.K."/>
            <person name="Zhao L."/>
            <person name="Hu C.X."/>
            <person name="Zhou Y.K."/>
            <person name="Han B.P."/>
            <person name="Song L.R."/>
            <person name="Shu W.S."/>
        </authorList>
    </citation>
    <scope>NUCLEOTIDE SEQUENCE [LARGE SCALE GENOMIC DNA]</scope>
    <source>
        <strain evidence="2 3">FACHB-248</strain>
    </source>
</reference>
<dbReference type="RefSeq" id="WP_029632371.1">
    <property type="nucleotide sequence ID" value="NZ_JACJTA010000003.1"/>
</dbReference>
<protein>
    <submittedName>
        <fullName evidence="2">Nucleoporin</fullName>
    </submittedName>
</protein>
<evidence type="ECO:0000313" key="3">
    <source>
        <dbReference type="Proteomes" id="UP000660380"/>
    </source>
</evidence>
<comment type="caution">
    <text evidence="2">The sequence shown here is derived from an EMBL/GenBank/DDBJ whole genome shotgun (WGS) entry which is preliminary data.</text>
</comment>
<evidence type="ECO:0000256" key="1">
    <source>
        <dbReference type="SAM" id="Coils"/>
    </source>
</evidence>
<accession>A0ABR8GJ57</accession>
<feature type="coiled-coil region" evidence="1">
    <location>
        <begin position="58"/>
        <end position="85"/>
    </location>
</feature>
<evidence type="ECO:0000313" key="2">
    <source>
        <dbReference type="EMBL" id="MBD2603420.1"/>
    </source>
</evidence>
<keyword evidence="3" id="KW-1185">Reference proteome</keyword>
<gene>
    <name evidence="2" type="ORF">H6G81_02455</name>
</gene>
<name>A0ABR8GJ57_9CYAN</name>
<sequence>MTRNAIRPSLFGTLQLNPQQQSRNAIRPSLFGTTKMNSQQSQSAICPSLFGTLKTNPQEQLKLDIQSSKELAKEEEMKLRKIEDDVRRRQY</sequence>
<dbReference type="Proteomes" id="UP000660380">
    <property type="component" value="Unassembled WGS sequence"/>
</dbReference>
<proteinExistence type="predicted"/>
<organism evidence="2 3">
    <name type="scientific">Scytonema hofmannii FACHB-248</name>
    <dbReference type="NCBI Taxonomy" id="1842502"/>
    <lineage>
        <taxon>Bacteria</taxon>
        <taxon>Bacillati</taxon>
        <taxon>Cyanobacteriota</taxon>
        <taxon>Cyanophyceae</taxon>
        <taxon>Nostocales</taxon>
        <taxon>Scytonemataceae</taxon>
        <taxon>Scytonema</taxon>
    </lineage>
</organism>
<keyword evidence="1" id="KW-0175">Coiled coil</keyword>
<dbReference type="EMBL" id="JACJTA010000003">
    <property type="protein sequence ID" value="MBD2603420.1"/>
    <property type="molecule type" value="Genomic_DNA"/>
</dbReference>